<reference evidence="9" key="1">
    <citation type="submission" date="2021-02" db="EMBL/GenBank/DDBJ databases">
        <authorList>
            <person name="Dougan E. K."/>
            <person name="Rhodes N."/>
            <person name="Thang M."/>
            <person name="Chan C."/>
        </authorList>
    </citation>
    <scope>NUCLEOTIDE SEQUENCE</scope>
</reference>
<evidence type="ECO:0000256" key="2">
    <source>
        <dbReference type="ARBA" id="ARBA00022692"/>
    </source>
</evidence>
<accession>A0A812JGP4</accession>
<feature type="region of interest" description="Disordered" evidence="6">
    <location>
        <begin position="25"/>
        <end position="57"/>
    </location>
</feature>
<feature type="domain" description="EF-hand" evidence="8">
    <location>
        <begin position="661"/>
        <end position="696"/>
    </location>
</feature>
<feature type="region of interest" description="Disordered" evidence="6">
    <location>
        <begin position="752"/>
        <end position="780"/>
    </location>
</feature>
<gene>
    <name evidence="9" type="primary">CACNA1G</name>
    <name evidence="9" type="ORF">SPIL2461_LOCUS1871</name>
</gene>
<evidence type="ECO:0000256" key="1">
    <source>
        <dbReference type="ARBA" id="ARBA00004141"/>
    </source>
</evidence>
<protein>
    <submittedName>
        <fullName evidence="9">CACNA1G protein</fullName>
    </submittedName>
</protein>
<dbReference type="GO" id="GO:0005248">
    <property type="term" value="F:voltage-gated sodium channel activity"/>
    <property type="evidence" value="ECO:0007669"/>
    <property type="project" value="TreeGrafter"/>
</dbReference>
<feature type="region of interest" description="Disordered" evidence="6">
    <location>
        <begin position="860"/>
        <end position="900"/>
    </location>
</feature>
<feature type="transmembrane region" description="Helical" evidence="7">
    <location>
        <begin position="972"/>
        <end position="991"/>
    </location>
</feature>
<keyword evidence="3" id="KW-0106">Calcium</keyword>
<feature type="non-terminal residue" evidence="9">
    <location>
        <position position="1341"/>
    </location>
</feature>
<keyword evidence="2 7" id="KW-0812">Transmembrane</keyword>
<comment type="caution">
    <text evidence="9">The sequence shown here is derived from an EMBL/GenBank/DDBJ whole genome shotgun (WGS) entry which is preliminary data.</text>
</comment>
<evidence type="ECO:0000256" key="4">
    <source>
        <dbReference type="ARBA" id="ARBA00022989"/>
    </source>
</evidence>
<dbReference type="PANTHER" id="PTHR10037">
    <property type="entry name" value="VOLTAGE-GATED CATION CHANNEL CALCIUM AND SODIUM"/>
    <property type="match status" value="1"/>
</dbReference>
<dbReference type="SUPFAM" id="SSF47473">
    <property type="entry name" value="EF-hand"/>
    <property type="match status" value="1"/>
</dbReference>
<keyword evidence="5 7" id="KW-0472">Membrane</keyword>
<dbReference type="GO" id="GO:0005509">
    <property type="term" value="F:calcium ion binding"/>
    <property type="evidence" value="ECO:0007669"/>
    <property type="project" value="InterPro"/>
</dbReference>
<feature type="transmembrane region" description="Helical" evidence="7">
    <location>
        <begin position="1207"/>
        <end position="1227"/>
    </location>
</feature>
<dbReference type="Gene3D" id="1.20.120.350">
    <property type="entry name" value="Voltage-gated potassium channels. Chain C"/>
    <property type="match status" value="2"/>
</dbReference>
<dbReference type="SMART" id="SM00054">
    <property type="entry name" value="EFh"/>
    <property type="match status" value="3"/>
</dbReference>
<feature type="domain" description="EF-hand" evidence="8">
    <location>
        <begin position="1251"/>
        <end position="1286"/>
    </location>
</feature>
<feature type="transmembrane region" description="Helical" evidence="7">
    <location>
        <begin position="362"/>
        <end position="384"/>
    </location>
</feature>
<proteinExistence type="predicted"/>
<feature type="transmembrane region" description="Helical" evidence="7">
    <location>
        <begin position="1122"/>
        <end position="1145"/>
    </location>
</feature>
<dbReference type="Proteomes" id="UP000649617">
    <property type="component" value="Unassembled WGS sequence"/>
</dbReference>
<feature type="transmembrane region" description="Helical" evidence="7">
    <location>
        <begin position="1044"/>
        <end position="1070"/>
    </location>
</feature>
<dbReference type="PROSITE" id="PS50222">
    <property type="entry name" value="EF_HAND_2"/>
    <property type="match status" value="2"/>
</dbReference>
<dbReference type="Pfam" id="PF13202">
    <property type="entry name" value="EF-hand_5"/>
    <property type="match status" value="2"/>
</dbReference>
<evidence type="ECO:0000256" key="6">
    <source>
        <dbReference type="SAM" id="MobiDB-lite"/>
    </source>
</evidence>
<dbReference type="InterPro" id="IPR043203">
    <property type="entry name" value="VGCC_Ca_Na"/>
</dbReference>
<dbReference type="InterPro" id="IPR018247">
    <property type="entry name" value="EF_Hand_1_Ca_BS"/>
</dbReference>
<dbReference type="Gene3D" id="1.10.287.70">
    <property type="match status" value="2"/>
</dbReference>
<dbReference type="EMBL" id="CAJNIZ010001924">
    <property type="protein sequence ID" value="CAE7203013.1"/>
    <property type="molecule type" value="Genomic_DNA"/>
</dbReference>
<evidence type="ECO:0000256" key="7">
    <source>
        <dbReference type="SAM" id="Phobius"/>
    </source>
</evidence>
<sequence length="1341" mass="152337">MDRDRFAELLDASLQDFRQQLLDALPDIIDGQDSPVTSPNGETGGETSRQLAEEEEDPDEIAAAAAWKKVEGLMPSKERGISCQTEQTNFTTTSSMGKVNSLTPSEEGEPAQIFHGRSSQYLRSGLIGVNSEEALAIRHRLRVRLGALSSKTLVSGKSLLEAVTSLGLTRYTEQDMNDMINLLADFINLSFDSETLAEDAEARHAESLDLFFFHHRDSRSYGQPVWDWPEKTDLTLGPSSMRRSVTGHMHNWADTQPRSTFNVVPAQALMEMFLSQELEVHKRIFGPRLMNQFRAMKEILLAGDTNKLVAELTFVRINDLAAPPEPVHPLMYIEPLVAILIVGNGIMIGLQTEPGFEEWDGWVYVELVFAAFLLLEIALRMHLLRCRNYWCGPERWWNWFDLFLAATGVFDITIQLIREKKSDFAGTSLLRFCRLIRLVRIVKVFRIKFMKDLRLMVKGLIAGIRTLTLAFLLLFAVLYVISGFATMTIGSDSRTAELELEEYFYNIPSAMFTAFRCFNGECVNHEGRPINYLLADKFGLPFIVCYVISYMLVTMGIFNVILAVYVDITMKAAKENDAVTAEQYARESIRVARTTRELLKKFAGAYQIFSDVEEGKNKLEKLPSHMLFNEDGVHDKIAITKELFLLVIQDRGVQKLMDDLELPPDRANLFEIIDADGSGTLQITELLQGLLKIRGEINKSDTVASLLATKALQGMLTELKDENLQQFMNLRNDFEQQFAEFSQYMEKVVSKVKSRSRSTAPPKDLNTLEAPHRPDDLLPETELDGTQAKMGDLRESAGQRELFQEWSSTRLQQIKDVVTWELERLSQDLHEQPALCSKGGQVFGSQYRVSNLLGHAGTLSLEDVPSETNSEAASPVGREEDDAVARKRMQGSIRSSKCSQKTEALESVSASESKRSLDIDVKVVADAEELADPRGESNPSFAGKSKTKSLAGGRMAALHPRTRLGRLVQSQFFDIFYSLCIVVNCFTMGLQADMLVNDEYYSEGVVWIVRVIEHLLVALFTFEIFAVVRVYGRWYFSLTRLEGWLNLGDAIIVVFSGVIFGWILPLMFLIIGEDQFTAGFMRMLSVFRALRLLRIVRVIQQMPMFREVWLLLRGLTSSFRTLIVTVAFIFVLTYIFAILGCWLISNEMKSLRDGMTEQEAEDLEPTYEMVKGIGPLMQLLIQFLTLDSWNSKMEQIMQFTPWCLAYFYMYIAVAVFVLMNLVTAIIVENAMSASRMDENQRLKQMEELKRKELKELEQLFYLMDADGDGTLDWEEFENAFHDEEMSRKWRLLDFQPEECKELFDLLDDGDGGIETKEFFNGLARMKGGAQSRDLMRVAQRV</sequence>
<evidence type="ECO:0000313" key="10">
    <source>
        <dbReference type="Proteomes" id="UP000649617"/>
    </source>
</evidence>
<organism evidence="9 10">
    <name type="scientific">Symbiodinium pilosum</name>
    <name type="common">Dinoflagellate</name>
    <dbReference type="NCBI Taxonomy" id="2952"/>
    <lineage>
        <taxon>Eukaryota</taxon>
        <taxon>Sar</taxon>
        <taxon>Alveolata</taxon>
        <taxon>Dinophyceae</taxon>
        <taxon>Suessiales</taxon>
        <taxon>Symbiodiniaceae</taxon>
        <taxon>Symbiodinium</taxon>
    </lineage>
</organism>
<dbReference type="InterPro" id="IPR002048">
    <property type="entry name" value="EF_hand_dom"/>
</dbReference>
<feature type="compositionally biased region" description="Polar residues" evidence="6">
    <location>
        <begin position="34"/>
        <end position="50"/>
    </location>
</feature>
<dbReference type="InterPro" id="IPR005821">
    <property type="entry name" value="Ion_trans_dom"/>
</dbReference>
<dbReference type="OrthoDB" id="412920at2759"/>
<feature type="transmembrane region" description="Helical" evidence="7">
    <location>
        <begin position="1011"/>
        <end position="1032"/>
    </location>
</feature>
<dbReference type="InterPro" id="IPR027359">
    <property type="entry name" value="Volt_channel_dom_sf"/>
</dbReference>
<dbReference type="Gene3D" id="1.10.238.10">
    <property type="entry name" value="EF-hand"/>
    <property type="match status" value="1"/>
</dbReference>
<feature type="transmembrane region" description="Helical" evidence="7">
    <location>
        <begin position="538"/>
        <end position="566"/>
    </location>
</feature>
<comment type="subcellular location">
    <subcellularLocation>
        <location evidence="1">Membrane</location>
        <topology evidence="1">Multi-pass membrane protein</topology>
    </subcellularLocation>
</comment>
<dbReference type="PROSITE" id="PS00018">
    <property type="entry name" value="EF_HAND_1"/>
    <property type="match status" value="2"/>
</dbReference>
<dbReference type="GO" id="GO:0001518">
    <property type="term" value="C:voltage-gated sodium channel complex"/>
    <property type="evidence" value="ECO:0007669"/>
    <property type="project" value="TreeGrafter"/>
</dbReference>
<evidence type="ECO:0000256" key="5">
    <source>
        <dbReference type="ARBA" id="ARBA00023136"/>
    </source>
</evidence>
<evidence type="ECO:0000259" key="8">
    <source>
        <dbReference type="PROSITE" id="PS50222"/>
    </source>
</evidence>
<evidence type="ECO:0000256" key="3">
    <source>
        <dbReference type="ARBA" id="ARBA00022837"/>
    </source>
</evidence>
<feature type="transmembrane region" description="Helical" evidence="7">
    <location>
        <begin position="330"/>
        <end position="350"/>
    </location>
</feature>
<dbReference type="SUPFAM" id="SSF81324">
    <property type="entry name" value="Voltage-gated potassium channels"/>
    <property type="match status" value="2"/>
</dbReference>
<name>A0A812JGP4_SYMPI</name>
<keyword evidence="10" id="KW-1185">Reference proteome</keyword>
<evidence type="ECO:0000313" key="9">
    <source>
        <dbReference type="EMBL" id="CAE7203013.1"/>
    </source>
</evidence>
<dbReference type="PANTHER" id="PTHR10037:SF62">
    <property type="entry name" value="SODIUM CHANNEL PROTEIN 60E"/>
    <property type="match status" value="1"/>
</dbReference>
<dbReference type="Pfam" id="PF00520">
    <property type="entry name" value="Ion_trans"/>
    <property type="match status" value="2"/>
</dbReference>
<dbReference type="InterPro" id="IPR011992">
    <property type="entry name" value="EF-hand-dom_pair"/>
</dbReference>
<keyword evidence="4 7" id="KW-1133">Transmembrane helix</keyword>
<dbReference type="CDD" id="cd00051">
    <property type="entry name" value="EFh"/>
    <property type="match status" value="1"/>
</dbReference>
<feature type="transmembrane region" description="Helical" evidence="7">
    <location>
        <begin position="455"/>
        <end position="481"/>
    </location>
</feature>